<dbReference type="Proteomes" id="UP000559809">
    <property type="component" value="Unassembled WGS sequence"/>
</dbReference>
<evidence type="ECO:0000313" key="3">
    <source>
        <dbReference type="EMBL" id="NYT51850.1"/>
    </source>
</evidence>
<dbReference type="PANTHER" id="PTHR42928:SF5">
    <property type="entry name" value="BLR1237 PROTEIN"/>
    <property type="match status" value="1"/>
</dbReference>
<gene>
    <name evidence="3" type="ORF">H0A72_21295</name>
</gene>
<dbReference type="Gene3D" id="3.40.190.150">
    <property type="entry name" value="Bordetella uptake gene, domain 1"/>
    <property type="match status" value="1"/>
</dbReference>
<feature type="chain" id="PRO_5032987816" evidence="2">
    <location>
        <begin position="22"/>
        <end position="327"/>
    </location>
</feature>
<protein>
    <submittedName>
        <fullName evidence="3">Tripartite tricarboxylate transporter substrate binding protein</fullName>
    </submittedName>
</protein>
<dbReference type="PANTHER" id="PTHR42928">
    <property type="entry name" value="TRICARBOXYLATE-BINDING PROTEIN"/>
    <property type="match status" value="1"/>
</dbReference>
<dbReference type="InterPro" id="IPR005064">
    <property type="entry name" value="BUG"/>
</dbReference>
<reference evidence="3 4" key="1">
    <citation type="submission" date="2020-07" db="EMBL/GenBank/DDBJ databases">
        <title>Taxonomic revisions and descriptions of new bacterial species based on genomic comparisons in the high-G+C-content subgroup of the family Alcaligenaceae.</title>
        <authorList>
            <person name="Szabo A."/>
            <person name="Felfoldi T."/>
        </authorList>
    </citation>
    <scope>NUCLEOTIDE SEQUENCE [LARGE SCALE GENOMIC DNA]</scope>
    <source>
        <strain evidence="3 4">LMG 24012</strain>
    </source>
</reference>
<keyword evidence="4" id="KW-1185">Reference proteome</keyword>
<dbReference type="PIRSF" id="PIRSF017082">
    <property type="entry name" value="YflP"/>
    <property type="match status" value="1"/>
</dbReference>
<organism evidence="3 4">
    <name type="scientific">Parapusillimonas granuli</name>
    <dbReference type="NCBI Taxonomy" id="380911"/>
    <lineage>
        <taxon>Bacteria</taxon>
        <taxon>Pseudomonadati</taxon>
        <taxon>Pseudomonadota</taxon>
        <taxon>Betaproteobacteria</taxon>
        <taxon>Burkholderiales</taxon>
        <taxon>Alcaligenaceae</taxon>
        <taxon>Parapusillimonas</taxon>
    </lineage>
</organism>
<dbReference type="Gene3D" id="3.40.190.10">
    <property type="entry name" value="Periplasmic binding protein-like II"/>
    <property type="match status" value="1"/>
</dbReference>
<feature type="signal peptide" evidence="2">
    <location>
        <begin position="1"/>
        <end position="21"/>
    </location>
</feature>
<dbReference type="CDD" id="cd13578">
    <property type="entry name" value="PBP2_Bug27"/>
    <property type="match status" value="1"/>
</dbReference>
<dbReference type="RefSeq" id="WP_180158524.1">
    <property type="nucleotide sequence ID" value="NZ_JACCEM010000017.1"/>
</dbReference>
<comment type="similarity">
    <text evidence="1">Belongs to the UPF0065 (bug) family.</text>
</comment>
<dbReference type="SUPFAM" id="SSF53850">
    <property type="entry name" value="Periplasmic binding protein-like II"/>
    <property type="match status" value="1"/>
</dbReference>
<dbReference type="InterPro" id="IPR042100">
    <property type="entry name" value="Bug_dom1"/>
</dbReference>
<name>A0A853GAC5_9BURK</name>
<evidence type="ECO:0000256" key="2">
    <source>
        <dbReference type="SAM" id="SignalP"/>
    </source>
</evidence>
<comment type="caution">
    <text evidence="3">The sequence shown here is derived from an EMBL/GenBank/DDBJ whole genome shotgun (WGS) entry which is preliminary data.</text>
</comment>
<evidence type="ECO:0000256" key="1">
    <source>
        <dbReference type="ARBA" id="ARBA00006987"/>
    </source>
</evidence>
<sequence length="327" mass="33821">MKIIPTLVAAFAMAAPGIAAAAQAQAAAYPNRAVTIVVPYQAGGVADALPRMVGEKLGKKWGVPVIIKNTVGASGNIGMDSVAKAKPDGYTLALAPAGNLTVNPLLFTNLPFDTQKDFTPVTLLATSPNVLVVNSKLDVHTVKELVDHGKKHPDSLSYASPGVGSGAHLAGELFNQQAGLAMLHVPYGGMAPAVNDLAGGVVNVMFAGVSTVVPHIQSGKLRAIAIAGPQRLPVLPDVPTVSESGYPGFDVTSWYGLVAPAGTPEAAIQKLAADIGEVLKDQDIHQKFAQLGVTPSGIAPDAFAALIRDETEKWSDIVRKANIKPIQ</sequence>
<accession>A0A853GAC5</accession>
<dbReference type="AlphaFoldDB" id="A0A853GAC5"/>
<evidence type="ECO:0000313" key="4">
    <source>
        <dbReference type="Proteomes" id="UP000559809"/>
    </source>
</evidence>
<dbReference type="EMBL" id="JACCEM010000017">
    <property type="protein sequence ID" value="NYT51850.1"/>
    <property type="molecule type" value="Genomic_DNA"/>
</dbReference>
<keyword evidence="2" id="KW-0732">Signal</keyword>
<proteinExistence type="inferred from homology"/>
<dbReference type="Pfam" id="PF03401">
    <property type="entry name" value="TctC"/>
    <property type="match status" value="1"/>
</dbReference>